<dbReference type="EMBL" id="JAJTTC010000001">
    <property type="protein sequence ID" value="MCF0060140.1"/>
    <property type="molecule type" value="Genomic_DNA"/>
</dbReference>
<protein>
    <submittedName>
        <fullName evidence="1">Uncharacterized protein</fullName>
    </submittedName>
</protein>
<evidence type="ECO:0000313" key="2">
    <source>
        <dbReference type="Proteomes" id="UP001139000"/>
    </source>
</evidence>
<name>A0A9X1PH50_9BACT</name>
<sequence length="238" mass="27076">MKTGVTLISQSRVLFGETIRQETKTGSLNLSDLEKAYQKARALYGWGEKGKVQDIISQKENSERVYYVLKETGIINSDFSEFMEMVEKQGMIKTLKELNCYHASGRSTNKTVWCNPYIWVLIAMELNPMLYGKTVVWLTDQLVFNRIEAGQMYKGLSKAVYKFPDVDFSALAKALNHIVFGRHETGIRNTGTESELRELERLEANLAFSIDSGFINSFPALMDHLRSLWHKKSAALTA</sequence>
<accession>A0A9X1PH50</accession>
<dbReference type="RefSeq" id="WP_234652691.1">
    <property type="nucleotide sequence ID" value="NZ_CP094997.1"/>
</dbReference>
<reference evidence="1" key="1">
    <citation type="submission" date="2021-12" db="EMBL/GenBank/DDBJ databases">
        <title>Novel species in genus Dyadobacter.</title>
        <authorList>
            <person name="Ma C."/>
        </authorList>
    </citation>
    <scope>NUCLEOTIDE SEQUENCE</scope>
    <source>
        <strain evidence="1">LJ419</strain>
    </source>
</reference>
<evidence type="ECO:0000313" key="1">
    <source>
        <dbReference type="EMBL" id="MCF0060140.1"/>
    </source>
</evidence>
<dbReference type="AlphaFoldDB" id="A0A9X1PH50"/>
<gene>
    <name evidence="1" type="ORF">LXM26_01440</name>
</gene>
<dbReference type="Proteomes" id="UP001139000">
    <property type="component" value="Unassembled WGS sequence"/>
</dbReference>
<organism evidence="1 2">
    <name type="scientific">Dyadobacter chenwenxiniae</name>
    <dbReference type="NCBI Taxonomy" id="2906456"/>
    <lineage>
        <taxon>Bacteria</taxon>
        <taxon>Pseudomonadati</taxon>
        <taxon>Bacteroidota</taxon>
        <taxon>Cytophagia</taxon>
        <taxon>Cytophagales</taxon>
        <taxon>Spirosomataceae</taxon>
        <taxon>Dyadobacter</taxon>
    </lineage>
</organism>
<proteinExistence type="predicted"/>
<comment type="caution">
    <text evidence="1">The sequence shown here is derived from an EMBL/GenBank/DDBJ whole genome shotgun (WGS) entry which is preliminary data.</text>
</comment>
<keyword evidence="2" id="KW-1185">Reference proteome</keyword>